<keyword evidence="3" id="KW-0496">Mitochondrion</keyword>
<evidence type="ECO:0000313" key="7">
    <source>
        <dbReference type="Proteomes" id="UP000242474"/>
    </source>
</evidence>
<dbReference type="STRING" id="763665.A0A2G5BFF4"/>
<dbReference type="GO" id="GO:0006979">
    <property type="term" value="P:response to oxidative stress"/>
    <property type="evidence" value="ECO:0007669"/>
    <property type="project" value="TreeGrafter"/>
</dbReference>
<sequence length="110" mass="12014">MTVYRTSGFNDHYQYFNYSTKTLPNGLGVGGQMGHFGLWIDSGFTHGGSNTAATFSSPQLSTCDEFNIDMVEVWLVRPSQRHDVAGEGTENMQKSAVEANPEAAAMLEMA</sequence>
<keyword evidence="7" id="KW-1185">Reference proteome</keyword>
<dbReference type="EMBL" id="KZ303493">
    <property type="protein sequence ID" value="PIA17758.1"/>
    <property type="molecule type" value="Genomic_DNA"/>
</dbReference>
<dbReference type="PANTHER" id="PTHR23354:SF62">
    <property type="entry name" value="MUSTARD, ISOFORM V"/>
    <property type="match status" value="1"/>
</dbReference>
<protein>
    <recommendedName>
        <fullName evidence="4">Oxidation resistance protein 1</fullName>
    </recommendedName>
</protein>
<evidence type="ECO:0000256" key="4">
    <source>
        <dbReference type="ARBA" id="ARBA00040604"/>
    </source>
</evidence>
<evidence type="ECO:0000259" key="5">
    <source>
        <dbReference type="PROSITE" id="PS51886"/>
    </source>
</evidence>
<dbReference type="GO" id="GO:0005634">
    <property type="term" value="C:nucleus"/>
    <property type="evidence" value="ECO:0007669"/>
    <property type="project" value="TreeGrafter"/>
</dbReference>
<dbReference type="GO" id="GO:0005739">
    <property type="term" value="C:mitochondrion"/>
    <property type="evidence" value="ECO:0007669"/>
    <property type="project" value="UniProtKB-SubCell"/>
</dbReference>
<gene>
    <name evidence="6" type="ORF">COEREDRAFT_19637</name>
</gene>
<reference evidence="6 7" key="1">
    <citation type="journal article" date="2015" name="Genome Biol. Evol.">
        <title>Phylogenomic analyses indicate that early fungi evolved digesting cell walls of algal ancestors of land plants.</title>
        <authorList>
            <person name="Chang Y."/>
            <person name="Wang S."/>
            <person name="Sekimoto S."/>
            <person name="Aerts A.L."/>
            <person name="Choi C."/>
            <person name="Clum A."/>
            <person name="LaButti K.M."/>
            <person name="Lindquist E.A."/>
            <person name="Yee Ngan C."/>
            <person name="Ohm R.A."/>
            <person name="Salamov A.A."/>
            <person name="Grigoriev I.V."/>
            <person name="Spatafora J.W."/>
            <person name="Berbee M.L."/>
        </authorList>
    </citation>
    <scope>NUCLEOTIDE SEQUENCE [LARGE SCALE GENOMIC DNA]</scope>
    <source>
        <strain evidence="6 7">NRRL 1564</strain>
    </source>
</reference>
<dbReference type="PANTHER" id="PTHR23354">
    <property type="entry name" value="NUCLEOLAR PROTEIN 7/ESTROGEN RECEPTOR COACTIVATOR-RELATED"/>
    <property type="match status" value="1"/>
</dbReference>
<dbReference type="Proteomes" id="UP000242474">
    <property type="component" value="Unassembled WGS sequence"/>
</dbReference>
<dbReference type="PROSITE" id="PS51886">
    <property type="entry name" value="TLDC"/>
    <property type="match status" value="1"/>
</dbReference>
<dbReference type="InterPro" id="IPR006571">
    <property type="entry name" value="TLDc_dom"/>
</dbReference>
<feature type="domain" description="TLDc" evidence="5">
    <location>
        <begin position="1"/>
        <end position="77"/>
    </location>
</feature>
<feature type="non-terminal residue" evidence="6">
    <location>
        <position position="110"/>
    </location>
</feature>
<evidence type="ECO:0000313" key="6">
    <source>
        <dbReference type="EMBL" id="PIA17758.1"/>
    </source>
</evidence>
<evidence type="ECO:0000256" key="2">
    <source>
        <dbReference type="ARBA" id="ARBA00009540"/>
    </source>
</evidence>
<organism evidence="6 7">
    <name type="scientific">Coemansia reversa (strain ATCC 12441 / NRRL 1564)</name>
    <dbReference type="NCBI Taxonomy" id="763665"/>
    <lineage>
        <taxon>Eukaryota</taxon>
        <taxon>Fungi</taxon>
        <taxon>Fungi incertae sedis</taxon>
        <taxon>Zoopagomycota</taxon>
        <taxon>Kickxellomycotina</taxon>
        <taxon>Kickxellomycetes</taxon>
        <taxon>Kickxellales</taxon>
        <taxon>Kickxellaceae</taxon>
        <taxon>Coemansia</taxon>
    </lineage>
</organism>
<comment type="similarity">
    <text evidence="2">Belongs to the OXR1 family.</text>
</comment>
<name>A0A2G5BFF4_COERN</name>
<accession>A0A2G5BFF4</accession>
<evidence type="ECO:0000256" key="3">
    <source>
        <dbReference type="ARBA" id="ARBA00023128"/>
    </source>
</evidence>
<dbReference type="Pfam" id="PF07534">
    <property type="entry name" value="TLD"/>
    <property type="match status" value="1"/>
</dbReference>
<evidence type="ECO:0000256" key="1">
    <source>
        <dbReference type="ARBA" id="ARBA00004173"/>
    </source>
</evidence>
<proteinExistence type="inferred from homology"/>
<comment type="subcellular location">
    <subcellularLocation>
        <location evidence="1">Mitochondrion</location>
    </subcellularLocation>
</comment>
<dbReference type="OrthoDB" id="26679at2759"/>
<dbReference type="AlphaFoldDB" id="A0A2G5BFF4"/>